<dbReference type="PRINTS" id="PR00344">
    <property type="entry name" value="BCTRLSENSOR"/>
</dbReference>
<evidence type="ECO:0000256" key="2">
    <source>
        <dbReference type="ARBA" id="ARBA00004236"/>
    </source>
</evidence>
<name>A0ABV5YMH1_9ACTN</name>
<dbReference type="SMART" id="SM00388">
    <property type="entry name" value="HisKA"/>
    <property type="match status" value="1"/>
</dbReference>
<reference evidence="8 9" key="1">
    <citation type="submission" date="2024-09" db="EMBL/GenBank/DDBJ databases">
        <authorList>
            <person name="Sun Q."/>
            <person name="Mori K."/>
        </authorList>
    </citation>
    <scope>NUCLEOTIDE SEQUENCE [LARGE SCALE GENOMIC DNA]</scope>
    <source>
        <strain evidence="8 9">TBRC 0563</strain>
    </source>
</reference>
<keyword evidence="5 8" id="KW-0418">Kinase</keyword>
<dbReference type="EMBL" id="JBHLZP010000262">
    <property type="protein sequence ID" value="MFB9836247.1"/>
    <property type="molecule type" value="Genomic_DNA"/>
</dbReference>
<comment type="caution">
    <text evidence="8">The sequence shown here is derived from an EMBL/GenBank/DDBJ whole genome shotgun (WGS) entry which is preliminary data.</text>
</comment>
<comment type="catalytic activity">
    <reaction evidence="1">
        <text>ATP + protein L-histidine = ADP + protein N-phospho-L-histidine.</text>
        <dbReference type="EC" id="2.7.13.3"/>
    </reaction>
</comment>
<evidence type="ECO:0000256" key="1">
    <source>
        <dbReference type="ARBA" id="ARBA00000085"/>
    </source>
</evidence>
<proteinExistence type="predicted"/>
<dbReference type="InterPro" id="IPR004358">
    <property type="entry name" value="Sig_transdc_His_kin-like_C"/>
</dbReference>
<dbReference type="EC" id="2.7.13.3" evidence="3"/>
<dbReference type="PANTHER" id="PTHR45569">
    <property type="entry name" value="SENSOR PROTEIN KDPD"/>
    <property type="match status" value="1"/>
</dbReference>
<dbReference type="InterPro" id="IPR036097">
    <property type="entry name" value="HisK_dim/P_sf"/>
</dbReference>
<evidence type="ECO:0000256" key="4">
    <source>
        <dbReference type="ARBA" id="ARBA00022553"/>
    </source>
</evidence>
<dbReference type="PROSITE" id="PS50109">
    <property type="entry name" value="HIS_KIN"/>
    <property type="match status" value="1"/>
</dbReference>
<gene>
    <name evidence="8" type="ORF">ACFFNX_29150</name>
</gene>
<dbReference type="InterPro" id="IPR036890">
    <property type="entry name" value="HATPase_C_sf"/>
</dbReference>
<dbReference type="Gene3D" id="1.10.287.130">
    <property type="match status" value="1"/>
</dbReference>
<protein>
    <recommendedName>
        <fullName evidence="3">histidine kinase</fullName>
        <ecNumber evidence="3">2.7.13.3</ecNumber>
    </recommendedName>
</protein>
<dbReference type="PANTHER" id="PTHR45569:SF1">
    <property type="entry name" value="SENSOR PROTEIN KDPD"/>
    <property type="match status" value="1"/>
</dbReference>
<keyword evidence="9" id="KW-1185">Reference proteome</keyword>
<dbReference type="Pfam" id="PF02518">
    <property type="entry name" value="HATPase_c"/>
    <property type="match status" value="1"/>
</dbReference>
<evidence type="ECO:0000313" key="9">
    <source>
        <dbReference type="Proteomes" id="UP001589627"/>
    </source>
</evidence>
<sequence length="248" mass="25975">LAVADRMRSALLAAVSHDLRSPLSSAKAAVESLRTGDVTWTAGERDELLATADESLERLARLVANLLDMSRLQAGLLGVTAQPVAAEEVVPHAVADIGPAGDGVRVRIPAGLPDALADPALLERVLVNLISNAIRYGSAEQPVLVTASALADRVELRVIDRGPGIPEADRDRVFLPFQRLGDHDNDTGVGLGLALSRGLVEAMGGTLDPDDTPGGGLTMIVSLPAYTADLADPVLTSHLDAVRERRGR</sequence>
<dbReference type="Proteomes" id="UP001589627">
    <property type="component" value="Unassembled WGS sequence"/>
</dbReference>
<dbReference type="SMART" id="SM00387">
    <property type="entry name" value="HATPase_c"/>
    <property type="match status" value="1"/>
</dbReference>
<dbReference type="InterPro" id="IPR005467">
    <property type="entry name" value="His_kinase_dom"/>
</dbReference>
<dbReference type="SUPFAM" id="SSF55874">
    <property type="entry name" value="ATPase domain of HSP90 chaperone/DNA topoisomerase II/histidine kinase"/>
    <property type="match status" value="1"/>
</dbReference>
<accession>A0ABV5YMH1</accession>
<dbReference type="InterPro" id="IPR052023">
    <property type="entry name" value="Histidine_kinase_KdpD"/>
</dbReference>
<evidence type="ECO:0000313" key="8">
    <source>
        <dbReference type="EMBL" id="MFB9836247.1"/>
    </source>
</evidence>
<feature type="non-terminal residue" evidence="8">
    <location>
        <position position="1"/>
    </location>
</feature>
<evidence type="ECO:0000256" key="6">
    <source>
        <dbReference type="ARBA" id="ARBA00023012"/>
    </source>
</evidence>
<evidence type="ECO:0000256" key="5">
    <source>
        <dbReference type="ARBA" id="ARBA00022777"/>
    </source>
</evidence>
<feature type="domain" description="Histidine kinase" evidence="7">
    <location>
        <begin position="14"/>
        <end position="227"/>
    </location>
</feature>
<dbReference type="CDD" id="cd00082">
    <property type="entry name" value="HisKA"/>
    <property type="match status" value="1"/>
</dbReference>
<dbReference type="InterPro" id="IPR003661">
    <property type="entry name" value="HisK_dim/P_dom"/>
</dbReference>
<dbReference type="InterPro" id="IPR003594">
    <property type="entry name" value="HATPase_dom"/>
</dbReference>
<evidence type="ECO:0000259" key="7">
    <source>
        <dbReference type="PROSITE" id="PS50109"/>
    </source>
</evidence>
<comment type="subcellular location">
    <subcellularLocation>
        <location evidence="2">Cell membrane</location>
    </subcellularLocation>
</comment>
<keyword evidence="6" id="KW-0902">Two-component regulatory system</keyword>
<dbReference type="CDD" id="cd00075">
    <property type="entry name" value="HATPase"/>
    <property type="match status" value="1"/>
</dbReference>
<dbReference type="Gene3D" id="3.30.565.10">
    <property type="entry name" value="Histidine kinase-like ATPase, C-terminal domain"/>
    <property type="match status" value="1"/>
</dbReference>
<organism evidence="8 9">
    <name type="scientific">Actinoallomurus acaciae</name>
    <dbReference type="NCBI Taxonomy" id="502577"/>
    <lineage>
        <taxon>Bacteria</taxon>
        <taxon>Bacillati</taxon>
        <taxon>Actinomycetota</taxon>
        <taxon>Actinomycetes</taxon>
        <taxon>Streptosporangiales</taxon>
        <taxon>Thermomonosporaceae</taxon>
        <taxon>Actinoallomurus</taxon>
    </lineage>
</organism>
<evidence type="ECO:0000256" key="3">
    <source>
        <dbReference type="ARBA" id="ARBA00012438"/>
    </source>
</evidence>
<dbReference type="GO" id="GO:0016301">
    <property type="term" value="F:kinase activity"/>
    <property type="evidence" value="ECO:0007669"/>
    <property type="project" value="UniProtKB-KW"/>
</dbReference>
<dbReference type="SUPFAM" id="SSF47384">
    <property type="entry name" value="Homodimeric domain of signal transducing histidine kinase"/>
    <property type="match status" value="1"/>
</dbReference>
<dbReference type="RefSeq" id="WP_378208931.1">
    <property type="nucleotide sequence ID" value="NZ_JBHLZP010000262.1"/>
</dbReference>
<keyword evidence="5 8" id="KW-0808">Transferase</keyword>
<dbReference type="Pfam" id="PF00512">
    <property type="entry name" value="HisKA"/>
    <property type="match status" value="1"/>
</dbReference>
<keyword evidence="4" id="KW-0597">Phosphoprotein</keyword>